<name>A0A6J4T930_9ACTN</name>
<reference evidence="2" key="1">
    <citation type="submission" date="2020-02" db="EMBL/GenBank/DDBJ databases">
        <authorList>
            <person name="Meier V. D."/>
        </authorList>
    </citation>
    <scope>NUCLEOTIDE SEQUENCE</scope>
    <source>
        <strain evidence="2">AVDCRST_MAG30</strain>
    </source>
</reference>
<feature type="compositionally biased region" description="Low complexity" evidence="1">
    <location>
        <begin position="54"/>
        <end position="70"/>
    </location>
</feature>
<protein>
    <submittedName>
        <fullName evidence="2">Uncharacterized protein</fullName>
    </submittedName>
</protein>
<feature type="non-terminal residue" evidence="2">
    <location>
        <position position="128"/>
    </location>
</feature>
<accession>A0A6J4T930</accession>
<proteinExistence type="predicted"/>
<evidence type="ECO:0000256" key="1">
    <source>
        <dbReference type="SAM" id="MobiDB-lite"/>
    </source>
</evidence>
<feature type="compositionally biased region" description="Basic residues" evidence="1">
    <location>
        <begin position="11"/>
        <end position="20"/>
    </location>
</feature>
<gene>
    <name evidence="2" type="ORF">AVDCRST_MAG30-2842</name>
</gene>
<feature type="region of interest" description="Disordered" evidence="1">
    <location>
        <begin position="1"/>
        <end position="128"/>
    </location>
</feature>
<feature type="non-terminal residue" evidence="2">
    <location>
        <position position="1"/>
    </location>
</feature>
<evidence type="ECO:0000313" key="2">
    <source>
        <dbReference type="EMBL" id="CAA9517362.1"/>
    </source>
</evidence>
<dbReference type="AlphaFoldDB" id="A0A6J4T930"/>
<organism evidence="2">
    <name type="scientific">uncultured Solirubrobacteraceae bacterium</name>
    <dbReference type="NCBI Taxonomy" id="1162706"/>
    <lineage>
        <taxon>Bacteria</taxon>
        <taxon>Bacillati</taxon>
        <taxon>Actinomycetota</taxon>
        <taxon>Thermoleophilia</taxon>
        <taxon>Solirubrobacterales</taxon>
        <taxon>Solirubrobacteraceae</taxon>
        <taxon>environmental samples</taxon>
    </lineage>
</organism>
<dbReference type="EMBL" id="CADCVS010000365">
    <property type="protein sequence ID" value="CAA9517362.1"/>
    <property type="molecule type" value="Genomic_DNA"/>
</dbReference>
<sequence length="128" mass="14160">ASRPVDGVHPRAGRARRRRAGAPGGPVRPDPLLGPIRPPNVGRGRRRRRGQTSPCRTARPLPAARRAQPAGGVEGPRQAGRREGRPARLPLQRGLADGKELRLHRRRVPPRPVRPAPQCEWRRVDRGL</sequence>